<evidence type="ECO:0000256" key="1">
    <source>
        <dbReference type="ARBA" id="ARBA00007788"/>
    </source>
</evidence>
<dbReference type="EMBL" id="JACOOH010000004">
    <property type="protein sequence ID" value="MBC5621318.1"/>
    <property type="molecule type" value="Genomic_DNA"/>
</dbReference>
<comment type="caution">
    <text evidence="8">The sequence shown here is derived from an EMBL/GenBank/DDBJ whole genome shotgun (WGS) entry which is preliminary data.</text>
</comment>
<dbReference type="InterPro" id="IPR000792">
    <property type="entry name" value="Tscrpt_reg_LuxR_C"/>
</dbReference>
<dbReference type="Gene3D" id="1.10.10.10">
    <property type="entry name" value="Winged helix-like DNA-binding domain superfamily/Winged helix DNA-binding domain"/>
    <property type="match status" value="1"/>
</dbReference>
<dbReference type="InterPro" id="IPR039425">
    <property type="entry name" value="RNA_pol_sigma-70-like"/>
</dbReference>
<evidence type="ECO:0000313" key="8">
    <source>
        <dbReference type="EMBL" id="MBC5621318.1"/>
    </source>
</evidence>
<dbReference type="InterPro" id="IPR014284">
    <property type="entry name" value="RNA_pol_sigma-70_dom"/>
</dbReference>
<keyword evidence="4" id="KW-0731">Sigma factor</keyword>
<gene>
    <name evidence="8" type="ORF">H8S64_09425</name>
</gene>
<dbReference type="InterPro" id="IPR013249">
    <property type="entry name" value="RNA_pol_sigma70_r4_t2"/>
</dbReference>
<dbReference type="Pfam" id="PF08281">
    <property type="entry name" value="Sigma70_r4_2"/>
    <property type="match status" value="1"/>
</dbReference>
<dbReference type="InterPro" id="IPR036388">
    <property type="entry name" value="WH-like_DNA-bd_sf"/>
</dbReference>
<dbReference type="Proteomes" id="UP000646484">
    <property type="component" value="Unassembled WGS sequence"/>
</dbReference>
<dbReference type="SMART" id="SM00421">
    <property type="entry name" value="HTH_LUXR"/>
    <property type="match status" value="1"/>
</dbReference>
<dbReference type="PANTHER" id="PTHR43133:SF46">
    <property type="entry name" value="RNA POLYMERASE SIGMA-70 FACTOR ECF SUBFAMILY"/>
    <property type="match status" value="1"/>
</dbReference>
<sequence length="195" mass="22984">MDHFIENVNKKREGAWRELYRRFYPALCNYALKIVKDTDVAEDVVQDCFIKIWDSSIRFEDGPSLTAYLYRAVYTRSLNLVRDQGYAQGLYEKWGEKVLEEQEEFDPVIEIAVEEDVVNRFYAIVDELSGQQKDVLLMSMNGDKVKEIAEKLQISENSVKTQKKRAYAYVRERLGEGWFIFLIFFVTRFLKSCVL</sequence>
<keyword evidence="9" id="KW-1185">Reference proteome</keyword>
<dbReference type="PANTHER" id="PTHR43133">
    <property type="entry name" value="RNA POLYMERASE ECF-TYPE SIGMA FACTO"/>
    <property type="match status" value="1"/>
</dbReference>
<evidence type="ECO:0000256" key="6">
    <source>
        <dbReference type="ARBA" id="ARBA00024701"/>
    </source>
</evidence>
<dbReference type="InterPro" id="IPR007627">
    <property type="entry name" value="RNA_pol_sigma70_r2"/>
</dbReference>
<dbReference type="NCBIfam" id="TIGR02937">
    <property type="entry name" value="sigma70-ECF"/>
    <property type="match status" value="1"/>
</dbReference>
<dbReference type="RefSeq" id="WP_186975878.1">
    <property type="nucleotide sequence ID" value="NZ_JACOOH010000004.1"/>
</dbReference>
<evidence type="ECO:0000259" key="7">
    <source>
        <dbReference type="SMART" id="SM00421"/>
    </source>
</evidence>
<accession>A0ABR7D059</accession>
<feature type="domain" description="HTH luxR-type" evidence="7">
    <location>
        <begin position="125"/>
        <end position="180"/>
    </location>
</feature>
<dbReference type="SUPFAM" id="SSF46894">
    <property type="entry name" value="C-terminal effector domain of the bipartite response regulators"/>
    <property type="match status" value="1"/>
</dbReference>
<comment type="similarity">
    <text evidence="1">Belongs to the sigma-70 factor family.</text>
</comment>
<evidence type="ECO:0000256" key="4">
    <source>
        <dbReference type="ARBA" id="ARBA00023082"/>
    </source>
</evidence>
<evidence type="ECO:0000256" key="2">
    <source>
        <dbReference type="ARBA" id="ARBA00021245"/>
    </source>
</evidence>
<keyword evidence="3" id="KW-0805">Transcription regulation</keyword>
<keyword evidence="5" id="KW-0804">Transcription</keyword>
<dbReference type="InterPro" id="IPR013325">
    <property type="entry name" value="RNA_pol_sigma_r2"/>
</dbReference>
<reference evidence="8 9" key="1">
    <citation type="submission" date="2020-08" db="EMBL/GenBank/DDBJ databases">
        <title>Genome public.</title>
        <authorList>
            <person name="Liu C."/>
            <person name="Sun Q."/>
        </authorList>
    </citation>
    <scope>NUCLEOTIDE SEQUENCE [LARGE SCALE GENOMIC DNA]</scope>
    <source>
        <strain evidence="8 9">NSJ-56</strain>
    </source>
</reference>
<dbReference type="Gene3D" id="1.10.1740.10">
    <property type="match status" value="1"/>
</dbReference>
<comment type="function">
    <text evidence="6">Sigma factors are initiation factors that promote the attachment of RNA polymerase to specific initiation sites and are then released. Sigma-S contributes to the protection against external stress, thus playing a role in cellular fitness and survival.</text>
</comment>
<evidence type="ECO:0000256" key="5">
    <source>
        <dbReference type="ARBA" id="ARBA00023163"/>
    </source>
</evidence>
<dbReference type="SUPFAM" id="SSF88946">
    <property type="entry name" value="Sigma2 domain of RNA polymerase sigma factors"/>
    <property type="match status" value="1"/>
</dbReference>
<evidence type="ECO:0000313" key="9">
    <source>
        <dbReference type="Proteomes" id="UP000646484"/>
    </source>
</evidence>
<name>A0ABR7D059_9BACT</name>
<protein>
    <recommendedName>
        <fullName evidence="2">RNA polymerase sigma factor SigS</fullName>
    </recommendedName>
</protein>
<dbReference type="Pfam" id="PF04542">
    <property type="entry name" value="Sigma70_r2"/>
    <property type="match status" value="1"/>
</dbReference>
<evidence type="ECO:0000256" key="3">
    <source>
        <dbReference type="ARBA" id="ARBA00023015"/>
    </source>
</evidence>
<proteinExistence type="inferred from homology"/>
<dbReference type="InterPro" id="IPR016032">
    <property type="entry name" value="Sig_transdc_resp-reg_C-effctor"/>
</dbReference>
<organism evidence="8 9">
    <name type="scientific">Butyricimonas hominis</name>
    <dbReference type="NCBI Taxonomy" id="2763032"/>
    <lineage>
        <taxon>Bacteria</taxon>
        <taxon>Pseudomonadati</taxon>
        <taxon>Bacteroidota</taxon>
        <taxon>Bacteroidia</taxon>
        <taxon>Bacteroidales</taxon>
        <taxon>Odoribacteraceae</taxon>
        <taxon>Butyricimonas</taxon>
    </lineage>
</organism>